<evidence type="ECO:0000256" key="2">
    <source>
        <dbReference type="ARBA" id="ARBA00023157"/>
    </source>
</evidence>
<dbReference type="CDD" id="cd00037">
    <property type="entry name" value="CLECT"/>
    <property type="match status" value="1"/>
</dbReference>
<name>A0A8K0ESN7_BRALA</name>
<dbReference type="PROSITE" id="PS50041">
    <property type="entry name" value="C_TYPE_LECTIN_2"/>
    <property type="match status" value="1"/>
</dbReference>
<reference evidence="5" key="1">
    <citation type="submission" date="2022-01" db="EMBL/GenBank/DDBJ databases">
        <authorList>
            <person name="Braso-Vives M."/>
        </authorList>
    </citation>
    <scope>NUCLEOTIDE SEQUENCE</scope>
</reference>
<dbReference type="PROSITE" id="PS00615">
    <property type="entry name" value="C_TYPE_LECTIN_1"/>
    <property type="match status" value="1"/>
</dbReference>
<dbReference type="GO" id="GO:0030246">
    <property type="term" value="F:carbohydrate binding"/>
    <property type="evidence" value="ECO:0007669"/>
    <property type="project" value="UniProtKB-KW"/>
</dbReference>
<dbReference type="InterPro" id="IPR018378">
    <property type="entry name" value="C-type_lectin_CS"/>
</dbReference>
<gene>
    <name evidence="5" type="primary">CLEC4M</name>
    <name evidence="5" type="ORF">BLAG_LOCUS19064</name>
</gene>
<keyword evidence="6" id="KW-1185">Reference proteome</keyword>
<dbReference type="SUPFAM" id="SSF56436">
    <property type="entry name" value="C-type lectin-like"/>
    <property type="match status" value="1"/>
</dbReference>
<accession>A0A8K0ESN7</accession>
<proteinExistence type="predicted"/>
<dbReference type="Pfam" id="PF00059">
    <property type="entry name" value="Lectin_C"/>
    <property type="match status" value="1"/>
</dbReference>
<organism evidence="5 6">
    <name type="scientific">Branchiostoma lanceolatum</name>
    <name type="common">Common lancelet</name>
    <name type="synonym">Amphioxus lanceolatum</name>
    <dbReference type="NCBI Taxonomy" id="7740"/>
    <lineage>
        <taxon>Eukaryota</taxon>
        <taxon>Metazoa</taxon>
        <taxon>Chordata</taxon>
        <taxon>Cephalochordata</taxon>
        <taxon>Leptocardii</taxon>
        <taxon>Amphioxiformes</taxon>
        <taxon>Branchiostomatidae</taxon>
        <taxon>Branchiostoma</taxon>
    </lineage>
</organism>
<feature type="region of interest" description="Disordered" evidence="3">
    <location>
        <begin position="13"/>
        <end position="64"/>
    </location>
</feature>
<dbReference type="InterPro" id="IPR001304">
    <property type="entry name" value="C-type_lectin-like"/>
</dbReference>
<dbReference type="PRINTS" id="PR01504">
    <property type="entry name" value="PNCREATITSAP"/>
</dbReference>
<dbReference type="OrthoDB" id="6337382at2759"/>
<evidence type="ECO:0000313" key="5">
    <source>
        <dbReference type="EMBL" id="CAH1264867.1"/>
    </source>
</evidence>
<dbReference type="InterPro" id="IPR016186">
    <property type="entry name" value="C-type_lectin-like/link_sf"/>
</dbReference>
<keyword evidence="2" id="KW-1015">Disulfide bond</keyword>
<dbReference type="SMART" id="SM00034">
    <property type="entry name" value="CLECT"/>
    <property type="match status" value="1"/>
</dbReference>
<dbReference type="InterPro" id="IPR016187">
    <property type="entry name" value="CTDL_fold"/>
</dbReference>
<dbReference type="AlphaFoldDB" id="A0A8K0ESN7"/>
<evidence type="ECO:0000256" key="3">
    <source>
        <dbReference type="SAM" id="MobiDB-lite"/>
    </source>
</evidence>
<feature type="compositionally biased region" description="Polar residues" evidence="3">
    <location>
        <begin position="40"/>
        <end position="55"/>
    </location>
</feature>
<keyword evidence="1" id="KW-0430">Lectin</keyword>
<dbReference type="EMBL" id="OV696690">
    <property type="protein sequence ID" value="CAH1264867.1"/>
    <property type="molecule type" value="Genomic_DNA"/>
</dbReference>
<dbReference type="PANTHER" id="PTHR22799">
    <property type="entry name" value="TETRANECTIN-RELATED"/>
    <property type="match status" value="1"/>
</dbReference>
<dbReference type="Proteomes" id="UP000838412">
    <property type="component" value="Chromosome 5"/>
</dbReference>
<evidence type="ECO:0000313" key="6">
    <source>
        <dbReference type="Proteomes" id="UP000838412"/>
    </source>
</evidence>
<evidence type="ECO:0000259" key="4">
    <source>
        <dbReference type="PROSITE" id="PS50041"/>
    </source>
</evidence>
<dbReference type="PANTHER" id="PTHR22799:SF6">
    <property type="entry name" value="C-TYPE LECTIN DOMAIN FAMILY 4 MEMBER M-LIKE"/>
    <property type="match status" value="1"/>
</dbReference>
<dbReference type="InterPro" id="IPR051663">
    <property type="entry name" value="CLec_Tetranectin-domain"/>
</dbReference>
<protein>
    <submittedName>
        <fullName evidence="5">CLEC4M protein</fullName>
    </submittedName>
</protein>
<evidence type="ECO:0000256" key="1">
    <source>
        <dbReference type="ARBA" id="ARBA00022734"/>
    </source>
</evidence>
<feature type="domain" description="C-type lectin" evidence="4">
    <location>
        <begin position="206"/>
        <end position="323"/>
    </location>
</feature>
<dbReference type="Gene3D" id="3.10.100.10">
    <property type="entry name" value="Mannose-Binding Protein A, subunit A"/>
    <property type="match status" value="1"/>
</dbReference>
<sequence>MDRSIYEEACAVSRAPSRLDSAPGPSSAPGLIGTSKDLSESSQISGQEVQISSETPPADVTSGHTAEVRVRGPGQSGVLTSAMLQAMPVLTTTVLNCCLLGTVIFLAATVSDLRLSVSQLDKKISADLTDLSLTVSQLDQKTRADLLDLAQSVSQLDRKTSTDHTIVSAQPSQALGSAEDLPEILGDEATISTLLPATCPDGYMKYREVCYRAFDTYKTFSESVETCRADGGTLAMPRDPGINAFLYSLTTTLGSNDDFWFGLHDHRHEGKWKWMDDTVLATGNFSAWAADQPNSFTGEEDCASLHTGWYDHDCQMEEGFICQVRP</sequence>